<organism evidence="1 2">
    <name type="scientific">Botrytis porri</name>
    <dbReference type="NCBI Taxonomy" id="87229"/>
    <lineage>
        <taxon>Eukaryota</taxon>
        <taxon>Fungi</taxon>
        <taxon>Dikarya</taxon>
        <taxon>Ascomycota</taxon>
        <taxon>Pezizomycotina</taxon>
        <taxon>Leotiomycetes</taxon>
        <taxon>Helotiales</taxon>
        <taxon>Sclerotiniaceae</taxon>
        <taxon>Botrytis</taxon>
    </lineage>
</organism>
<accession>A0A4Z1K7V4</accession>
<proteinExistence type="predicted"/>
<reference evidence="1 2" key="1">
    <citation type="submission" date="2017-12" db="EMBL/GenBank/DDBJ databases">
        <title>Comparative genomics of Botrytis spp.</title>
        <authorList>
            <person name="Valero-Jimenez C.A."/>
            <person name="Tapia P."/>
            <person name="Veloso J."/>
            <person name="Silva-Moreno E."/>
            <person name="Staats M."/>
            <person name="Valdes J.H."/>
            <person name="Van Kan J.A.L."/>
        </authorList>
    </citation>
    <scope>NUCLEOTIDE SEQUENCE [LARGE SCALE GENOMIC DNA]</scope>
    <source>
        <strain evidence="1 2">MUCL3349</strain>
    </source>
</reference>
<dbReference type="AlphaFoldDB" id="A0A4Z1K7V4"/>
<comment type="caution">
    <text evidence="1">The sequence shown here is derived from an EMBL/GenBank/DDBJ whole genome shotgun (WGS) entry which is preliminary data.</text>
</comment>
<name>A0A4Z1K7V4_9HELO</name>
<protein>
    <submittedName>
        <fullName evidence="1">Uncharacterized protein</fullName>
    </submittedName>
</protein>
<gene>
    <name evidence="1" type="ORF">BPOR_1036g00020</name>
</gene>
<dbReference type="Proteomes" id="UP000297280">
    <property type="component" value="Unassembled WGS sequence"/>
</dbReference>
<sequence>MSRTYGYLGSAVKCRKYRMIYRLVSVPLKEALLVKLKLIRTRSSVMSNIRNSVIICGCRK</sequence>
<dbReference type="EMBL" id="PQXO01001030">
    <property type="protein sequence ID" value="TGO81738.1"/>
    <property type="molecule type" value="Genomic_DNA"/>
</dbReference>
<keyword evidence="2" id="KW-1185">Reference proteome</keyword>
<evidence type="ECO:0000313" key="2">
    <source>
        <dbReference type="Proteomes" id="UP000297280"/>
    </source>
</evidence>
<evidence type="ECO:0000313" key="1">
    <source>
        <dbReference type="EMBL" id="TGO81738.1"/>
    </source>
</evidence>